<protein>
    <recommendedName>
        <fullName evidence="3">RNA-directed RNA polymerase</fullName>
    </recommendedName>
</protein>
<proteinExistence type="predicted"/>
<evidence type="ECO:0000313" key="2">
    <source>
        <dbReference type="Proteomes" id="UP001189429"/>
    </source>
</evidence>
<reference evidence="1" key="1">
    <citation type="submission" date="2023-10" db="EMBL/GenBank/DDBJ databases">
        <authorList>
            <person name="Chen Y."/>
            <person name="Shah S."/>
            <person name="Dougan E. K."/>
            <person name="Thang M."/>
            <person name="Chan C."/>
        </authorList>
    </citation>
    <scope>NUCLEOTIDE SEQUENCE [LARGE SCALE GENOMIC DNA]</scope>
</reference>
<organism evidence="1 2">
    <name type="scientific">Prorocentrum cordatum</name>
    <dbReference type="NCBI Taxonomy" id="2364126"/>
    <lineage>
        <taxon>Eukaryota</taxon>
        <taxon>Sar</taxon>
        <taxon>Alveolata</taxon>
        <taxon>Dinophyceae</taxon>
        <taxon>Prorocentrales</taxon>
        <taxon>Prorocentraceae</taxon>
        <taxon>Prorocentrum</taxon>
    </lineage>
</organism>
<dbReference type="EMBL" id="CAUYUJ010016510">
    <property type="protein sequence ID" value="CAK0866129.1"/>
    <property type="molecule type" value="Genomic_DNA"/>
</dbReference>
<evidence type="ECO:0000313" key="1">
    <source>
        <dbReference type="EMBL" id="CAK0866129.1"/>
    </source>
</evidence>
<name>A0ABN9V123_9DINO</name>
<comment type="caution">
    <text evidence="1">The sequence shown here is derived from an EMBL/GenBank/DDBJ whole genome shotgun (WGS) entry which is preliminary data.</text>
</comment>
<sequence length="1094" mass="121721">MLVHGCKVLDGARLCSIDLHDGLSAVAFDLFGGSGQHQSIVARAEALDVDRYQLCNDTRLLGAALLLSDLMARKSLEERIASLQSDKYELVFYAEYDRYDESTMPVTVSKPSEADDLARDSGMEVACPQAVLVKALSTGRRSLKDSGRAKIVQASVGFGMVVRKLATHAGGGDQYFSIVGDTITSLQTCDRTTAEVLKHLALSPSGASLGAKRFKVKARVVSIDHYAANLKAERSIKADLEWLSLVIGCEAHSVSTIHTRVMDLFTFDVSGALHVSLAVELAGMMDKFRASLRAVIIERLVWPPLRGRPSADAERHRLRCIHALTVGFSKASKLQQQALLRSMPLGDWRKRDVVEVYLTGLVGELPSKAVLAKEVAHSLVQGISWHKFAKYPRNRWLGGEAAISQPTLIDACHGLLRPTFEHFCRSVGKRAMITAAFCYHSKAVLPKLGRLISLILISSTGRYVYIGSPEYERHEAAREAKATEEGDGHGHVARSYPLTIAAECSLEGEALVGIRGLLHQPSLWSLIPETDFRAKFVGSAFRARSRAGGLVHARLQFIHDRFPFRLFLLVKNPDLANSTQREAACSRDSFTQDFCQKYSLDDPCARYVLLLLAQMVRITIADIECRHASLRRLLVRIQAKFIELESLASRWVAQRYRRRAADNRHTGSPFSSDFLRRASAEHASDPDLSCELGRAGKVRAPGLWRVFVALETAGRKGQGRPDFRELAARCHSMSAEELGYCRRVSESTAASRKQSGKSSSIAPRVSEVEVATRAAQDQALSRRMRVSMDSEERPFLSDDVFTMNLSLDDVMRLARAHCVAFEKDRARLEELETSALQAYHARFTDAEREALMSPSLSSSTRFGSMFRRQSMVMQTFRFEPDVSTVAHQLVAFAKKHVGSTNFGRALSDWWVGKHAAVLHDTCPVITNAADSSSQCWKAGVCLCSVEGVRLSVFGRAMEAVIKTNFKRGSPQFKKLQQSLVFIYLQAHRLGQDPADPPVDEQFWHVSFLNISPFELTIQDMVWDGIYHAGAVELQSVGEWYHHWEAFQECRGSGAHVWRCRFYELDMSMRPTGGFDLRTVRALPLFGGQLHDVTK</sequence>
<gene>
    <name evidence="1" type="ORF">PCOR1329_LOCUS53417</name>
</gene>
<keyword evidence="2" id="KW-1185">Reference proteome</keyword>
<accession>A0ABN9V123</accession>
<feature type="non-terminal residue" evidence="1">
    <location>
        <position position="1094"/>
    </location>
</feature>
<evidence type="ECO:0008006" key="3">
    <source>
        <dbReference type="Google" id="ProtNLM"/>
    </source>
</evidence>
<dbReference type="Proteomes" id="UP001189429">
    <property type="component" value="Unassembled WGS sequence"/>
</dbReference>